<accession>W7U2P2</accession>
<feature type="region of interest" description="Disordered" evidence="1">
    <location>
        <begin position="74"/>
        <end position="93"/>
    </location>
</feature>
<comment type="caution">
    <text evidence="2">The sequence shown here is derived from an EMBL/GenBank/DDBJ whole genome shotgun (WGS) entry which is preliminary data.</text>
</comment>
<evidence type="ECO:0000313" key="2">
    <source>
        <dbReference type="EMBL" id="EWM30083.1"/>
    </source>
</evidence>
<proteinExistence type="predicted"/>
<evidence type="ECO:0000256" key="1">
    <source>
        <dbReference type="SAM" id="MobiDB-lite"/>
    </source>
</evidence>
<sequence length="120" mass="13401">MGEGKEEKKRQKARQTEDLRIIPLSLPGRLLRHEEGGKEGREGKVGEGGKECVALGSGSLRIRRILVEGLGGGMESRMGRRRRGGKRWREGREGMVSMSILERRSTLPSRGDGAWRRLPP</sequence>
<keyword evidence="3" id="KW-1185">Reference proteome</keyword>
<dbReference type="EMBL" id="AZIL01000063">
    <property type="protein sequence ID" value="EWM30083.1"/>
    <property type="molecule type" value="Genomic_DNA"/>
</dbReference>
<protein>
    <submittedName>
        <fullName evidence="2">Uncharacterized protein</fullName>
    </submittedName>
</protein>
<organism evidence="2 3">
    <name type="scientific">Nannochloropsis gaditana</name>
    <dbReference type="NCBI Taxonomy" id="72520"/>
    <lineage>
        <taxon>Eukaryota</taxon>
        <taxon>Sar</taxon>
        <taxon>Stramenopiles</taxon>
        <taxon>Ochrophyta</taxon>
        <taxon>Eustigmatophyceae</taxon>
        <taxon>Eustigmatales</taxon>
        <taxon>Monodopsidaceae</taxon>
        <taxon>Nannochloropsis</taxon>
    </lineage>
</organism>
<reference evidence="2 3" key="1">
    <citation type="journal article" date="2014" name="Mol. Plant">
        <title>Chromosome Scale Genome Assembly and Transcriptome Profiling of Nannochloropsis gaditana in Nitrogen Depletion.</title>
        <authorList>
            <person name="Corteggiani Carpinelli E."/>
            <person name="Telatin A."/>
            <person name="Vitulo N."/>
            <person name="Forcato C."/>
            <person name="D'Angelo M."/>
            <person name="Schiavon R."/>
            <person name="Vezzi A."/>
            <person name="Giacometti G.M."/>
            <person name="Morosinotto T."/>
            <person name="Valle G."/>
        </authorList>
    </citation>
    <scope>NUCLEOTIDE SEQUENCE [LARGE SCALE GENOMIC DNA]</scope>
    <source>
        <strain evidence="2 3">B-31</strain>
    </source>
</reference>
<name>W7U2P2_9STRA</name>
<dbReference type="AlphaFoldDB" id="W7U2P2"/>
<dbReference type="Proteomes" id="UP000019335">
    <property type="component" value="Chromosome 1"/>
</dbReference>
<evidence type="ECO:0000313" key="3">
    <source>
        <dbReference type="Proteomes" id="UP000019335"/>
    </source>
</evidence>
<gene>
    <name evidence="2" type="ORF">Naga_101255g2</name>
</gene>